<evidence type="ECO:0000313" key="5">
    <source>
        <dbReference type="Proteomes" id="UP001176891"/>
    </source>
</evidence>
<dbReference type="PANTHER" id="PTHR36453:SF1">
    <property type="entry name" value="RIGHT HANDED BETA HELIX DOMAIN-CONTAINING PROTEIN"/>
    <property type="match status" value="1"/>
</dbReference>
<dbReference type="Gene3D" id="2.160.20.10">
    <property type="entry name" value="Single-stranded right-handed beta-helix, Pectin lyase-like"/>
    <property type="match status" value="2"/>
</dbReference>
<keyword evidence="5" id="KW-1185">Reference proteome</keyword>
<gene>
    <name evidence="4" type="ORF">Q4Q39_02310</name>
</gene>
<dbReference type="SUPFAM" id="SSF51126">
    <property type="entry name" value="Pectin lyase-like"/>
    <property type="match status" value="1"/>
</dbReference>
<dbReference type="Pfam" id="PF18962">
    <property type="entry name" value="Por_Secre_tail"/>
    <property type="match status" value="1"/>
</dbReference>
<feature type="domain" description="Secretion system C-terminal sorting" evidence="3">
    <location>
        <begin position="919"/>
        <end position="986"/>
    </location>
</feature>
<dbReference type="InterPro" id="IPR012334">
    <property type="entry name" value="Pectin_lyas_fold"/>
</dbReference>
<evidence type="ECO:0000313" key="4">
    <source>
        <dbReference type="EMBL" id="MDO5986226.1"/>
    </source>
</evidence>
<protein>
    <submittedName>
        <fullName evidence="4">T9SS type A sorting domain-containing protein</fullName>
    </submittedName>
</protein>
<evidence type="ECO:0000256" key="2">
    <source>
        <dbReference type="SAM" id="SignalP"/>
    </source>
</evidence>
<dbReference type="EMBL" id="JAUOEM010000001">
    <property type="protein sequence ID" value="MDO5986226.1"/>
    <property type="molecule type" value="Genomic_DNA"/>
</dbReference>
<sequence length="995" mass="110080">MIKKKKTRQLLVLFGLLFCLASNAQSELYIATNGNDSNDGSIDNPLATLIGARDKARTTGAKTIFIREGHYNFDTTCELGSEDSGVTFSGYQDEKVILDGSGFIDSEQFEIVSQSNLVAKLHSNAVGKVYSQIITNSALKTFLEKPTAQISMNDKMMTVARFPNNGYGHIVNSTVTGADNLRETGTDTDPKGATFEIREPIDASKWNAELSRLKKAWVKGYFSAEFFKEDIPVNSVSSSGQITLTNGTWYDIKLGSHPNRLFAYHLLCELDEPGEWYYDNSDSRLYIWPTIPITDNTSIGTWAGPQCFEINDGQDIQIKKMTIQNVGSGSNGQGAINVIGASRNILIAGITFRFIASPLTSVNLWDDVKNSKVLSCDFYDVSNNSRLYGGGITSTSVTYGNNVMENCHFTQVYSKDFYGKACGIRGAGNIFRNNLIHNMNGQPLTFNGVDHVIELNEAFNTNIEEGDGGMFYSGGDLSSFGNTLKHNFFHHNMTVPQLLGKGAIHLDDIDAGDNVYENIFYKAGWAGVKMNKAGGHSIQRNVFIENYNSIRNNNNNVVAEYDRTVDLLVSDPNSTTKNNYIGRMLQRIGVSGWQTGITKDNWPERVEQFWYDRYPRMQTLYEGLNNNDVLGAHGNDYTDNMFLGSIFRDYLPSNPDFAIISGTQAVTLDLFTNPSTLNFKFNEPRPGYAPNIPFENVALYLDEYRCAVPDKNKYRQEIKQRFDGLACFDNSAVYDFDTITERLYYNSGEEIFKSIPCTNTIVETGDDSYIIKATGESCPDKDNGKVKITAKNNGTYVANLNGGADINFVSEWVIEDLIPGTYDLCITNTANSITQCFSFEIEEGTGITGKTTQGSGKVAVEITEGTAPFNVFVNGEMVLQTSLQSFSVKANNGDVVEVKSSIVCEGSLNKTMDGIAKVSPNPTEGAFEIELSMALNDDVKVEIYNVYSQLVSSKLYPVSNGKIQININEKPAGIYFSVLHVGNNNKPKVFKIIKK</sequence>
<reference evidence="4" key="1">
    <citation type="submission" date="2023-07" db="EMBL/GenBank/DDBJ databases">
        <title>Two novel species in the genus Flavivirga.</title>
        <authorList>
            <person name="Kwon K."/>
        </authorList>
    </citation>
    <scope>NUCLEOTIDE SEQUENCE</scope>
    <source>
        <strain evidence="4">KACC 14157</strain>
    </source>
</reference>
<name>A0ABT8WX20_9FLAO</name>
<dbReference type="InterPro" id="IPR026444">
    <property type="entry name" value="Secre_tail"/>
</dbReference>
<keyword evidence="1 2" id="KW-0732">Signal</keyword>
<dbReference type="InterPro" id="IPR011050">
    <property type="entry name" value="Pectin_lyase_fold/virulence"/>
</dbReference>
<organism evidence="4 5">
    <name type="scientific">Flavivirga amylovorans</name>
    <dbReference type="NCBI Taxonomy" id="870486"/>
    <lineage>
        <taxon>Bacteria</taxon>
        <taxon>Pseudomonadati</taxon>
        <taxon>Bacteroidota</taxon>
        <taxon>Flavobacteriia</taxon>
        <taxon>Flavobacteriales</taxon>
        <taxon>Flavobacteriaceae</taxon>
        <taxon>Flavivirga</taxon>
    </lineage>
</organism>
<evidence type="ECO:0000259" key="3">
    <source>
        <dbReference type="Pfam" id="PF18962"/>
    </source>
</evidence>
<comment type="caution">
    <text evidence="4">The sequence shown here is derived from an EMBL/GenBank/DDBJ whole genome shotgun (WGS) entry which is preliminary data.</text>
</comment>
<dbReference type="NCBIfam" id="TIGR04183">
    <property type="entry name" value="Por_Secre_tail"/>
    <property type="match status" value="1"/>
</dbReference>
<feature type="signal peptide" evidence="2">
    <location>
        <begin position="1"/>
        <end position="24"/>
    </location>
</feature>
<dbReference type="Proteomes" id="UP001176891">
    <property type="component" value="Unassembled WGS sequence"/>
</dbReference>
<proteinExistence type="predicted"/>
<accession>A0ABT8WX20</accession>
<dbReference type="PANTHER" id="PTHR36453">
    <property type="entry name" value="SECRETED PROTEIN-RELATED"/>
    <property type="match status" value="1"/>
</dbReference>
<feature type="chain" id="PRO_5046588129" evidence="2">
    <location>
        <begin position="25"/>
        <end position="995"/>
    </location>
</feature>
<evidence type="ECO:0000256" key="1">
    <source>
        <dbReference type="ARBA" id="ARBA00022729"/>
    </source>
</evidence>
<dbReference type="RefSeq" id="WP_303280747.1">
    <property type="nucleotide sequence ID" value="NZ_BAABCZ010000016.1"/>
</dbReference>